<protein>
    <recommendedName>
        <fullName evidence="3">DUF3853 family protein</fullName>
    </recommendedName>
</protein>
<accession>D7NG75</accession>
<evidence type="ECO:0008006" key="3">
    <source>
        <dbReference type="Google" id="ProtNLM"/>
    </source>
</evidence>
<name>D7NG75_9BACT</name>
<dbReference type="RefSeq" id="WP_004378826.1">
    <property type="nucleotide sequence ID" value="NZ_GL349576.1"/>
</dbReference>
<keyword evidence="2" id="KW-1185">Reference proteome</keyword>
<dbReference type="HOGENOM" id="CLU_149830_1_0_10"/>
<evidence type="ECO:0000313" key="1">
    <source>
        <dbReference type="EMBL" id="EFI47463.1"/>
    </source>
</evidence>
<sequence>MQLEELLKKPLWQMTGEEFLFLQDSSHQGVNYVSAPIAESPRKKYEYGIRGIAKIFGCSIPTANRIKKSGKINTAITQVGRKIIVDADHALQLAQDKSLCNKKGCK</sequence>
<organism evidence="1 2">
    <name type="scientific">Segatella oris C735</name>
    <dbReference type="NCBI Taxonomy" id="563008"/>
    <lineage>
        <taxon>Bacteria</taxon>
        <taxon>Pseudomonadati</taxon>
        <taxon>Bacteroidota</taxon>
        <taxon>Bacteroidia</taxon>
        <taxon>Bacteroidales</taxon>
        <taxon>Prevotellaceae</taxon>
        <taxon>Segatella</taxon>
    </lineage>
</organism>
<evidence type="ECO:0000313" key="2">
    <source>
        <dbReference type="Proteomes" id="UP000003805"/>
    </source>
</evidence>
<reference evidence="1 2" key="1">
    <citation type="submission" date="2010-02" db="EMBL/GenBank/DDBJ databases">
        <title>The Genome Sequence of Prevotella oris strain C735.</title>
        <authorList>
            <consortium name="The Broad Institute Genome Sequencing Platform"/>
            <person name="Ward D."/>
            <person name="Feldgarden M."/>
            <person name="Earl A."/>
            <person name="Young S.K."/>
            <person name="Zeng Q."/>
            <person name="Koehrsen M."/>
            <person name="Alvarado L."/>
            <person name="Berlin A."/>
            <person name="Bochicchio J."/>
            <person name="Borenstein D."/>
            <person name="Chapman S.B."/>
            <person name="Chen Z."/>
            <person name="Engels R."/>
            <person name="Freedman E."/>
            <person name="Gellesch M."/>
            <person name="Goldberg J."/>
            <person name="Griggs A."/>
            <person name="Gujja S."/>
            <person name="Heilman E."/>
            <person name="Heiman D."/>
            <person name="Hepburn T."/>
            <person name="Howarth C."/>
            <person name="Jen D."/>
            <person name="Larson L."/>
            <person name="Mehta T."/>
            <person name="Park D."/>
            <person name="Pearson M."/>
            <person name="Roberts A."/>
            <person name="Saif S."/>
            <person name="Shea T."/>
            <person name="Shenoy N."/>
            <person name="Sisk P."/>
            <person name="Stolte C."/>
            <person name="Sykes S."/>
            <person name="Thomson T."/>
            <person name="Walk T."/>
            <person name="White J."/>
            <person name="Yandava C."/>
            <person name="Sibley C.D."/>
            <person name="Field T.R."/>
            <person name="Grinwis M."/>
            <person name="Eshaghurshan C.S."/>
            <person name="Surette M.G."/>
            <person name="Haas B."/>
            <person name="Nusbaum C."/>
            <person name="Birren B."/>
        </authorList>
    </citation>
    <scope>NUCLEOTIDE SEQUENCE [LARGE SCALE GENOMIC DNA]</scope>
    <source>
        <strain evidence="1 2">C735</strain>
    </source>
</reference>
<gene>
    <name evidence="1" type="ORF">HMPREF0665_02582</name>
</gene>
<dbReference type="InterPro" id="IPR024363">
    <property type="entry name" value="DUF3853"/>
</dbReference>
<dbReference type="AlphaFoldDB" id="D7NG75"/>
<proteinExistence type="predicted"/>
<dbReference type="Proteomes" id="UP000003805">
    <property type="component" value="Unassembled WGS sequence"/>
</dbReference>
<dbReference type="Pfam" id="PF12964">
    <property type="entry name" value="DUF3853"/>
    <property type="match status" value="1"/>
</dbReference>
<dbReference type="eggNOG" id="ENOG5032V69">
    <property type="taxonomic scope" value="Bacteria"/>
</dbReference>
<dbReference type="EMBL" id="GL349576">
    <property type="protein sequence ID" value="EFI47463.1"/>
    <property type="molecule type" value="Genomic_DNA"/>
</dbReference>